<dbReference type="SUPFAM" id="SSF54695">
    <property type="entry name" value="POZ domain"/>
    <property type="match status" value="1"/>
</dbReference>
<organism evidence="5 7">
    <name type="scientific">Aplysia californica</name>
    <name type="common">California sea hare</name>
    <dbReference type="NCBI Taxonomy" id="6500"/>
    <lineage>
        <taxon>Eukaryota</taxon>
        <taxon>Metazoa</taxon>
        <taxon>Spiralia</taxon>
        <taxon>Lophotrochozoa</taxon>
        <taxon>Mollusca</taxon>
        <taxon>Gastropoda</taxon>
        <taxon>Heterobranchia</taxon>
        <taxon>Euthyneura</taxon>
        <taxon>Tectipleura</taxon>
        <taxon>Aplysiida</taxon>
        <taxon>Aplysioidea</taxon>
        <taxon>Aplysiidae</taxon>
        <taxon>Aplysia</taxon>
    </lineage>
</organism>
<keyword evidence="5" id="KW-1185">Reference proteome</keyword>
<feature type="compositionally biased region" description="Polar residues" evidence="3">
    <location>
        <begin position="137"/>
        <end position="172"/>
    </location>
</feature>
<evidence type="ECO:0000313" key="6">
    <source>
        <dbReference type="RefSeq" id="XP_005092815.2"/>
    </source>
</evidence>
<feature type="compositionally biased region" description="Polar residues" evidence="3">
    <location>
        <begin position="33"/>
        <end position="50"/>
    </location>
</feature>
<feature type="domain" description="BTB" evidence="4">
    <location>
        <begin position="207"/>
        <end position="275"/>
    </location>
</feature>
<dbReference type="RefSeq" id="XP_035824233.1">
    <property type="nucleotide sequence ID" value="XM_035968340.1"/>
</dbReference>
<feature type="region of interest" description="Disordered" evidence="3">
    <location>
        <begin position="509"/>
        <end position="528"/>
    </location>
</feature>
<dbReference type="Pfam" id="PF01344">
    <property type="entry name" value="Kelch_1"/>
    <property type="match status" value="1"/>
</dbReference>
<evidence type="ECO:0000256" key="3">
    <source>
        <dbReference type="SAM" id="MobiDB-lite"/>
    </source>
</evidence>
<dbReference type="GeneID" id="101863084"/>
<gene>
    <name evidence="6 7" type="primary">LOC101863084</name>
</gene>
<dbReference type="Gene3D" id="1.25.40.420">
    <property type="match status" value="1"/>
</dbReference>
<evidence type="ECO:0000313" key="5">
    <source>
        <dbReference type="Proteomes" id="UP000694888"/>
    </source>
</evidence>
<dbReference type="SUPFAM" id="SSF117281">
    <property type="entry name" value="Kelch motif"/>
    <property type="match status" value="2"/>
</dbReference>
<dbReference type="Pfam" id="PF00651">
    <property type="entry name" value="BTB"/>
    <property type="match status" value="1"/>
</dbReference>
<evidence type="ECO:0000259" key="4">
    <source>
        <dbReference type="PROSITE" id="PS50097"/>
    </source>
</evidence>
<dbReference type="RefSeq" id="XP_005092815.2">
    <property type="nucleotide sequence ID" value="XM_005092758.3"/>
</dbReference>
<dbReference type="Pfam" id="PF24681">
    <property type="entry name" value="Kelch_KLHDC2_KLHL20_DRC7"/>
    <property type="match status" value="1"/>
</dbReference>
<dbReference type="InterPro" id="IPR011705">
    <property type="entry name" value="BACK"/>
</dbReference>
<feature type="region of interest" description="Disordered" evidence="3">
    <location>
        <begin position="432"/>
        <end position="459"/>
    </location>
</feature>
<reference evidence="6 7" key="1">
    <citation type="submission" date="2025-05" db="UniProtKB">
        <authorList>
            <consortium name="RefSeq"/>
        </authorList>
    </citation>
    <scope>IDENTIFICATION</scope>
</reference>
<keyword evidence="2" id="KW-0677">Repeat</keyword>
<name>A0ABM1VP91_APLCA</name>
<evidence type="ECO:0000256" key="2">
    <source>
        <dbReference type="ARBA" id="ARBA00022737"/>
    </source>
</evidence>
<dbReference type="PRINTS" id="PR00501">
    <property type="entry name" value="KELCHREPEAT"/>
</dbReference>
<dbReference type="InterPro" id="IPR006652">
    <property type="entry name" value="Kelch_1"/>
</dbReference>
<feature type="region of interest" description="Disordered" evidence="3">
    <location>
        <begin position="1"/>
        <end position="179"/>
    </location>
</feature>
<dbReference type="Proteomes" id="UP000694888">
    <property type="component" value="Unplaced"/>
</dbReference>
<dbReference type="PANTHER" id="PTHR24412">
    <property type="entry name" value="KELCH PROTEIN"/>
    <property type="match status" value="1"/>
</dbReference>
<dbReference type="PROSITE" id="PS50097">
    <property type="entry name" value="BTB"/>
    <property type="match status" value="1"/>
</dbReference>
<dbReference type="PANTHER" id="PTHR24412:SF396">
    <property type="entry name" value="INFLUENZA VIRUS NS1A-BINDING PROTEIN"/>
    <property type="match status" value="1"/>
</dbReference>
<dbReference type="Gene3D" id="2.120.10.80">
    <property type="entry name" value="Kelch-type beta propeller"/>
    <property type="match status" value="2"/>
</dbReference>
<evidence type="ECO:0000313" key="7">
    <source>
        <dbReference type="RefSeq" id="XP_035824233.1"/>
    </source>
</evidence>
<dbReference type="Gene3D" id="3.30.710.10">
    <property type="entry name" value="Potassium Channel Kv1.1, Chain A"/>
    <property type="match status" value="1"/>
</dbReference>
<feature type="compositionally biased region" description="Basic residues" evidence="3">
    <location>
        <begin position="120"/>
        <end position="130"/>
    </location>
</feature>
<dbReference type="CDD" id="cd18306">
    <property type="entry name" value="BTB_POZ_NS1BP"/>
    <property type="match status" value="1"/>
</dbReference>
<evidence type="ECO:0000256" key="1">
    <source>
        <dbReference type="ARBA" id="ARBA00022441"/>
    </source>
</evidence>
<dbReference type="InterPro" id="IPR015915">
    <property type="entry name" value="Kelch-typ_b-propeller"/>
</dbReference>
<accession>A0ABM1VP91</accession>
<feature type="compositionally biased region" description="Polar residues" evidence="3">
    <location>
        <begin position="103"/>
        <end position="117"/>
    </location>
</feature>
<dbReference type="InterPro" id="IPR000210">
    <property type="entry name" value="BTB/POZ_dom"/>
</dbReference>
<protein>
    <submittedName>
        <fullName evidence="6 7">Influenza virus NS1A-binding protein homolog A</fullName>
    </submittedName>
</protein>
<feature type="compositionally biased region" description="Low complexity" evidence="3">
    <location>
        <begin position="51"/>
        <end position="102"/>
    </location>
</feature>
<proteinExistence type="predicted"/>
<dbReference type="SMART" id="SM00612">
    <property type="entry name" value="Kelch"/>
    <property type="match status" value="6"/>
</dbReference>
<sequence>MKLLAVSEGSQAHCATMSVSSPPTPSPSPSSSGKDLTNFHHQGASNIAQLSSSNSNNKNTLTNCGSSSSSSSNHRQSNNNNSNGSSSSIIKNGSSSNNNNSSRTDVTMNGNSMTKSNGAARHHHHHHQHKQQQQQHNNSSPTSKLNRSLIMNQSPSLSLTTPGVSPTPTANPAENEEEGDQLEITELSHQGQLLCGVNSLRRQGQFCDVTLVVEEREYPLHRAVLAASSPFLFDFLACLEETQELQPTYKLKDVSQIGFEYLLDFMYTGRLLVPVTDVPVVYTTALLLKMESAIRACAGFLAKHLTAANCLGIRRLLKDKEMKEAVDEYIRCNLADIMSSRSFFGLTDLQVEVVGLDENIKDETMERRLFSLVLDWAKNNLNDLKPKMERLTEKVNVLYLESDNTLRDCADVEDTVLSSDDDMVQDYKIMARRRSKTNSKGGSQRCAPSGNGPQPFHKFSLNPEEALSVAEREWSIVATCRTNENAYLAIALLDGHLMAISVHVRPPVPAHNDSNGSGSGSGPNSPPLSCNGISSANGLLSSPVIRKASINPLEGMSMARCAMGAVALGDQLIVCGGYDRGECLSSVEAFSVTDNNWTSLSDMNVSRGRVSAAELDGYIYVCGGSDGWKELSCVDRYDPVAKKWKFVASMLKERSSHGMTTLDGKLYCIGGCDGQRSIAQCEVYDPSTNKWSRIASLNTARSQTCVCALNGLLFAIGGTDLWNTLNTVEVYNPELDEWTVHSQLHIARRGAGVDIINGLMVVVGGSDGAQSLVSTEIYDPSSELWMVGPPLTTQRANLSAVTISDRLFAVGGFSGKKFLNTLEWLDVEGMEWFGHAPRNDLENEVEANGHDDDDFIDSEKTADAVNSSNEKDVCFDFKGVENRLNDVLKKSDSNCVNDDKVGKNCKANGCVKELNYESEDKKKSLPS</sequence>
<dbReference type="SMART" id="SM00225">
    <property type="entry name" value="BTB"/>
    <property type="match status" value="1"/>
</dbReference>
<keyword evidence="1" id="KW-0880">Kelch repeat</keyword>
<dbReference type="InterPro" id="IPR011333">
    <property type="entry name" value="SKP1/BTB/POZ_sf"/>
</dbReference>
<dbReference type="Pfam" id="PF07707">
    <property type="entry name" value="BACK"/>
    <property type="match status" value="1"/>
</dbReference>